<name>A0A4S5BP08_9BURK</name>
<accession>A0A4S5BP08</accession>
<dbReference type="InterPro" id="IPR009045">
    <property type="entry name" value="Zn_M74/Hedgehog-like"/>
</dbReference>
<gene>
    <name evidence="1" type="ORF">E8K88_11670</name>
</gene>
<keyword evidence="2" id="KW-1185">Reference proteome</keyword>
<evidence type="ECO:0000313" key="1">
    <source>
        <dbReference type="EMBL" id="THJ32631.1"/>
    </source>
</evidence>
<reference evidence="1 2" key="1">
    <citation type="submission" date="2019-04" db="EMBL/GenBank/DDBJ databases">
        <title>Lampropedia sp YIM MLB12 draf genome.</title>
        <authorList>
            <person name="Wang Y.-X."/>
        </authorList>
    </citation>
    <scope>NUCLEOTIDE SEQUENCE [LARGE SCALE GENOMIC DNA]</scope>
    <source>
        <strain evidence="1 2">YIM MLB12</strain>
    </source>
</reference>
<dbReference type="EMBL" id="SSWX01000014">
    <property type="protein sequence ID" value="THJ32631.1"/>
    <property type="molecule type" value="Genomic_DNA"/>
</dbReference>
<comment type="caution">
    <text evidence="1">The sequence shown here is derived from an EMBL/GenBank/DDBJ whole genome shotgun (WGS) entry which is preliminary data.</text>
</comment>
<dbReference type="SUPFAM" id="SSF55166">
    <property type="entry name" value="Hedgehog/DD-peptidase"/>
    <property type="match status" value="1"/>
</dbReference>
<sequence>MVNGFGLAMPPNSNVAPSLTSNHIMGKAIDMTILWTGEMTVNDKAGNSTKVQFSTNVNTNTQLHKVGASYGVYKLTSDAPHWSHNGR</sequence>
<organism evidence="1 2">
    <name type="scientific">Lampropedia aestuarii</name>
    <dbReference type="NCBI Taxonomy" id="2562762"/>
    <lineage>
        <taxon>Bacteria</taxon>
        <taxon>Pseudomonadati</taxon>
        <taxon>Pseudomonadota</taxon>
        <taxon>Betaproteobacteria</taxon>
        <taxon>Burkholderiales</taxon>
        <taxon>Comamonadaceae</taxon>
        <taxon>Lampropedia</taxon>
    </lineage>
</organism>
<protein>
    <submittedName>
        <fullName evidence="1">Uncharacterized protein</fullName>
    </submittedName>
</protein>
<dbReference type="Proteomes" id="UP000306236">
    <property type="component" value="Unassembled WGS sequence"/>
</dbReference>
<proteinExistence type="predicted"/>
<dbReference type="AlphaFoldDB" id="A0A4S5BP08"/>
<dbReference type="RefSeq" id="WP_136406847.1">
    <property type="nucleotide sequence ID" value="NZ_SSWX01000014.1"/>
</dbReference>
<dbReference type="OrthoDB" id="192249at2"/>
<evidence type="ECO:0000313" key="2">
    <source>
        <dbReference type="Proteomes" id="UP000306236"/>
    </source>
</evidence>